<dbReference type="InterPro" id="IPR044122">
    <property type="entry name" value="UPF0261_N"/>
</dbReference>
<organism evidence="3 4">
    <name type="scientific">Pollutimonas subterranea</name>
    <dbReference type="NCBI Taxonomy" id="2045210"/>
    <lineage>
        <taxon>Bacteria</taxon>
        <taxon>Pseudomonadati</taxon>
        <taxon>Pseudomonadota</taxon>
        <taxon>Betaproteobacteria</taxon>
        <taxon>Burkholderiales</taxon>
        <taxon>Alcaligenaceae</taxon>
        <taxon>Pollutimonas</taxon>
    </lineage>
</organism>
<dbReference type="InterPro" id="IPR008322">
    <property type="entry name" value="UPF0261"/>
</dbReference>
<dbReference type="AlphaFoldDB" id="A0A2N4U9A1"/>
<feature type="domain" description="UPF0261" evidence="1">
    <location>
        <begin position="6"/>
        <end position="177"/>
    </location>
</feature>
<dbReference type="EMBL" id="PDNW01000001">
    <property type="protein sequence ID" value="PLC51568.1"/>
    <property type="molecule type" value="Genomic_DNA"/>
</dbReference>
<accession>A0A2N4U9A1</accession>
<evidence type="ECO:0000259" key="2">
    <source>
        <dbReference type="Pfam" id="PF23189"/>
    </source>
</evidence>
<keyword evidence="4" id="KW-1185">Reference proteome</keyword>
<dbReference type="Pfam" id="PF06792">
    <property type="entry name" value="UPF0261"/>
    <property type="match status" value="1"/>
</dbReference>
<reference evidence="3 4" key="1">
    <citation type="submission" date="2017-10" db="EMBL/GenBank/DDBJ databases">
        <title>Two draft genome sequences of Pusillimonas sp. strains isolated from a nitrate- and radionuclide-contaminated groundwater in Russia.</title>
        <authorList>
            <person name="Grouzdev D.S."/>
            <person name="Tourova T.P."/>
            <person name="Goeva M.A."/>
            <person name="Babich T.L."/>
            <person name="Sokolova D.S."/>
            <person name="Abdullin R."/>
            <person name="Poltaraus A.B."/>
            <person name="Toshchakov S.V."/>
            <person name="Nazina T.N."/>
        </authorList>
    </citation>
    <scope>NUCLEOTIDE SEQUENCE [LARGE SCALE GENOMIC DNA]</scope>
    <source>
        <strain evidence="3 4">JR1/69-3-13</strain>
    </source>
</reference>
<gene>
    <name evidence="3" type="ORF">CR159_00580</name>
</gene>
<proteinExistence type="predicted"/>
<name>A0A2N4U9A1_9BURK</name>
<dbReference type="CDD" id="cd15488">
    <property type="entry name" value="Tm-1-like"/>
    <property type="match status" value="1"/>
</dbReference>
<dbReference type="PANTHER" id="PTHR31862">
    <property type="entry name" value="UPF0261 DOMAIN PROTEIN (AFU_ORTHOLOGUE AFUA_1G10120)"/>
    <property type="match status" value="1"/>
</dbReference>
<feature type="domain" description="UPF0261" evidence="2">
    <location>
        <begin position="187"/>
        <end position="403"/>
    </location>
</feature>
<dbReference type="PANTHER" id="PTHR31862:SF1">
    <property type="entry name" value="UPF0261 DOMAIN PROTEIN (AFU_ORTHOLOGUE AFUA_1G10120)"/>
    <property type="match status" value="1"/>
</dbReference>
<dbReference type="Pfam" id="PF23189">
    <property type="entry name" value="UPF0261_C"/>
    <property type="match status" value="1"/>
</dbReference>
<sequence length="407" mass="43499">MSARPCVWVVGTFDTKAEELQYLATLIEQAGVPVCTVDVSTQDTTVRADIPAAEVASFHESGADSVLDTTDRGQAVIAMGQALRRLVETRHQKGHILGIIGIGGSGGTSMIAPALHTLPYGMPKLLVSTLASGTVTPFVDVYDIMVLNPVTDFAGLNRLSRLILANAAHAIAGMVMHALPQVTEDDRPALGLTMFGVTTECVQAVSRLLNDRYDCQVFHANGMGGRTMEALARAGMLRAIVDITTTEVGQHLAGGVCDAGPDRLAAAAELGIPWVGSVGALDMINWGPRDTVPTQFGERLFHVHNAQVTLMRSTAEELALAGERIASRLNQSPGLVRLLLPMKGLSAIDKPGQPFHDPDANKALWHAIDQYFIQTPLHRLEKLPLHINDAEFSAEVAKTVDSILTTV</sequence>
<dbReference type="InterPro" id="IPR056778">
    <property type="entry name" value="UPF0261_C"/>
</dbReference>
<comment type="caution">
    <text evidence="3">The sequence shown here is derived from an EMBL/GenBank/DDBJ whole genome shotgun (WGS) entry which is preliminary data.</text>
</comment>
<evidence type="ECO:0000313" key="3">
    <source>
        <dbReference type="EMBL" id="PLC51568.1"/>
    </source>
</evidence>
<dbReference type="PIRSF" id="PIRSF033271">
    <property type="entry name" value="UCP033271"/>
    <property type="match status" value="1"/>
</dbReference>
<dbReference type="OrthoDB" id="9776369at2"/>
<dbReference type="Gene3D" id="3.40.50.12020">
    <property type="entry name" value="Uncharacterised protein family UPF0261, NN domain"/>
    <property type="match status" value="1"/>
</dbReference>
<dbReference type="InterPro" id="IPR051353">
    <property type="entry name" value="Tobamovirus_resist_UPF0261"/>
</dbReference>
<dbReference type="NCBIfam" id="NF002674">
    <property type="entry name" value="PRK02399.1-2"/>
    <property type="match status" value="1"/>
</dbReference>
<dbReference type="Proteomes" id="UP000234190">
    <property type="component" value="Unassembled WGS sequence"/>
</dbReference>
<dbReference type="Gene3D" id="3.40.50.12030">
    <property type="entry name" value="Uncharacterised protein family UPF0261, NC domain"/>
    <property type="match status" value="1"/>
</dbReference>
<protein>
    <submittedName>
        <fullName evidence="3">Uncharacterized protein</fullName>
    </submittedName>
</protein>
<evidence type="ECO:0000313" key="4">
    <source>
        <dbReference type="Proteomes" id="UP000234190"/>
    </source>
</evidence>
<evidence type="ECO:0000259" key="1">
    <source>
        <dbReference type="Pfam" id="PF06792"/>
    </source>
</evidence>